<name>A0AAU7E1S0_9ADEN</name>
<proteinExistence type="predicted"/>
<evidence type="ECO:0000313" key="1">
    <source>
        <dbReference type="EMBL" id="XBH23602.1"/>
    </source>
</evidence>
<sequence>MTDQENLELLCAAHARTCSRARCFVRDGKQAVYFHHQIPDQGPVPDSLQDGHGITVTVLSHHRSTVYGGSPSPHPPVVVTSSQRGATLRARCTCAGPEPHPFLVNALCLEYNKL</sequence>
<dbReference type="EMBL" id="PP711818">
    <property type="protein sequence ID" value="XBH23602.1"/>
    <property type="molecule type" value="Genomic_DNA"/>
</dbReference>
<reference evidence="1" key="1">
    <citation type="journal article" date="2024" name="Microbiome">
        <title>Substantial viral diversity in bats and rodents from East Africa: insights into evolution, recombination, and cocirculation.</title>
        <authorList>
            <person name="Wang D."/>
            <person name="Yang X."/>
            <person name="Ren Z."/>
            <person name="Hu B."/>
            <person name="Zhao H."/>
            <person name="Yang K."/>
            <person name="Shi P."/>
            <person name="Zhang Z."/>
            <person name="Feng Q."/>
            <person name="Nawenja C.V."/>
            <person name="Obanda V."/>
            <person name="Robert K."/>
            <person name="Nalikka B."/>
            <person name="Waruhiu C.N."/>
            <person name="Ochola G.O."/>
            <person name="Onyuok S.O."/>
            <person name="Ochieng H."/>
            <person name="Li B."/>
            <person name="Zhu Y."/>
            <person name="Si H."/>
            <person name="Yin J."/>
            <person name="Kristiansen K."/>
            <person name="Jin X."/>
            <person name="Xu X."/>
            <person name="Xiao M."/>
            <person name="Agwanda B."/>
            <person name="Ommeh S."/>
            <person name="Li J."/>
            <person name="Shi Z.L."/>
        </authorList>
    </citation>
    <scope>NUCLEOTIDE SEQUENCE</scope>
    <source>
        <strain evidence="1">1A/Kenya/BAT2584/2015</strain>
    </source>
</reference>
<protein>
    <submittedName>
        <fullName evidence="1">E3 12.5K protein</fullName>
    </submittedName>
</protein>
<organism evidence="1">
    <name type="scientific">Cardioderma bat adenovirus</name>
    <dbReference type="NCBI Taxonomy" id="3141913"/>
    <lineage>
        <taxon>Viruses</taxon>
        <taxon>Varidnaviria</taxon>
        <taxon>Bamfordvirae</taxon>
        <taxon>Preplasmiviricota</taxon>
        <taxon>Polisuviricotina</taxon>
        <taxon>Pharingeaviricetes</taxon>
        <taxon>Rowavirales</taxon>
        <taxon>Adenoviridae</taxon>
    </lineage>
</organism>
<reference evidence="1" key="2">
    <citation type="submission" date="2024-02" db="EMBL/GenBank/DDBJ databases">
        <authorList>
            <person name="Hu B."/>
        </authorList>
    </citation>
    <scope>NUCLEOTIDE SEQUENCE</scope>
    <source>
        <strain evidence="1">1A/Kenya/BAT2584/2015</strain>
    </source>
</reference>
<accession>A0AAU7E1S0</accession>